<feature type="transmembrane region" description="Helical" evidence="1">
    <location>
        <begin position="86"/>
        <end position="106"/>
    </location>
</feature>
<keyword evidence="1" id="KW-1133">Transmembrane helix</keyword>
<accession>A0A1C4H0A9</accession>
<feature type="transmembrane region" description="Helical" evidence="1">
    <location>
        <begin position="196"/>
        <end position="218"/>
    </location>
</feature>
<reference evidence="3" key="1">
    <citation type="submission" date="2016-08" db="EMBL/GenBank/DDBJ databases">
        <authorList>
            <person name="Varghese N."/>
            <person name="Submissions Spin"/>
        </authorList>
    </citation>
    <scope>NUCLEOTIDE SEQUENCE [LARGE SCALE GENOMIC DNA]</scope>
    <source>
        <strain evidence="3">R-52791</strain>
    </source>
</reference>
<feature type="transmembrane region" description="Helical" evidence="1">
    <location>
        <begin position="44"/>
        <end position="66"/>
    </location>
</feature>
<evidence type="ECO:0000313" key="2">
    <source>
        <dbReference type="EMBL" id="SCC78030.1"/>
    </source>
</evidence>
<dbReference type="RefSeq" id="WP_091846975.1">
    <property type="nucleotide sequence ID" value="NZ_FMBL01000001.1"/>
</dbReference>
<feature type="transmembrane region" description="Helical" evidence="1">
    <location>
        <begin position="136"/>
        <end position="154"/>
    </location>
</feature>
<sequence>MKTLVYYAKGRFLVPAIFLLVAELVLSLRYWYLRVPFYLTGQGMPTYLIMTIVIGQIAGTLALACIAPRIPLIDRLATRKVRFCNVVAAAIVALVSATIPFFWYQLFTVIPIGMVPCHKDYIADGQRFTEAVSSTLPVYCFISIMMYMVIAITVTALAGKLIGTVSSFITLIAVILVQAIWPNNDNLQGGFIQDPSHAVVAVVVVIALLAASLTVWYLTDAGAPLADKYR</sequence>
<dbReference type="STRING" id="1505727.GA0061077_0070"/>
<feature type="transmembrane region" description="Helical" evidence="1">
    <location>
        <begin position="12"/>
        <end position="32"/>
    </location>
</feature>
<keyword evidence="3" id="KW-1185">Reference proteome</keyword>
<dbReference type="AlphaFoldDB" id="A0A1C4H0A9"/>
<keyword evidence="1" id="KW-0472">Membrane</keyword>
<proteinExistence type="predicted"/>
<dbReference type="EMBL" id="FMBL01000001">
    <property type="protein sequence ID" value="SCC78030.1"/>
    <property type="molecule type" value="Genomic_DNA"/>
</dbReference>
<name>A0A1C4H0A9_9BIFI</name>
<feature type="transmembrane region" description="Helical" evidence="1">
    <location>
        <begin position="161"/>
        <end position="181"/>
    </location>
</feature>
<evidence type="ECO:0000313" key="3">
    <source>
        <dbReference type="Proteomes" id="UP000242610"/>
    </source>
</evidence>
<evidence type="ECO:0000256" key="1">
    <source>
        <dbReference type="SAM" id="Phobius"/>
    </source>
</evidence>
<dbReference type="Proteomes" id="UP000242610">
    <property type="component" value="Unassembled WGS sequence"/>
</dbReference>
<protein>
    <submittedName>
        <fullName evidence="2">Uncharacterized protein</fullName>
    </submittedName>
</protein>
<organism evidence="2 3">
    <name type="scientific">Bifidobacterium commune</name>
    <dbReference type="NCBI Taxonomy" id="1505727"/>
    <lineage>
        <taxon>Bacteria</taxon>
        <taxon>Bacillati</taxon>
        <taxon>Actinomycetota</taxon>
        <taxon>Actinomycetes</taxon>
        <taxon>Bifidobacteriales</taxon>
        <taxon>Bifidobacteriaceae</taxon>
        <taxon>Bifidobacterium</taxon>
    </lineage>
</organism>
<gene>
    <name evidence="2" type="ORF">GA0061077_0070</name>
</gene>
<keyword evidence="1" id="KW-0812">Transmembrane</keyword>